<evidence type="ECO:0000313" key="4">
    <source>
        <dbReference type="Proteomes" id="UP000688137"/>
    </source>
</evidence>
<evidence type="ECO:0000256" key="1">
    <source>
        <dbReference type="PROSITE-ProRule" id="PRU00449"/>
    </source>
</evidence>
<keyword evidence="1" id="KW-0863">Zinc-finger</keyword>
<evidence type="ECO:0000313" key="3">
    <source>
        <dbReference type="EMBL" id="CAD8068355.1"/>
    </source>
</evidence>
<keyword evidence="1" id="KW-0479">Metal-binding</keyword>
<dbReference type="OMA" id="DQMERCD"/>
<dbReference type="SMART" id="SM00154">
    <property type="entry name" value="ZnF_AN1"/>
    <property type="match status" value="2"/>
</dbReference>
<dbReference type="EMBL" id="CAJJDM010000041">
    <property type="protein sequence ID" value="CAD8068355.1"/>
    <property type="molecule type" value="Genomic_DNA"/>
</dbReference>
<keyword evidence="1" id="KW-0862">Zinc</keyword>
<gene>
    <name evidence="3" type="ORF">PPRIM_AZ9-3.1.T0420117</name>
</gene>
<dbReference type="PANTHER" id="PTHR14677">
    <property type="entry name" value="ARSENITE INDUCUBLE RNA ASSOCIATED PROTEIN AIP-1-RELATED"/>
    <property type="match status" value="1"/>
</dbReference>
<protein>
    <recommendedName>
        <fullName evidence="2">AN1-type domain-containing protein</fullName>
    </recommendedName>
</protein>
<dbReference type="InterPro" id="IPR000058">
    <property type="entry name" value="Znf_AN1"/>
</dbReference>
<accession>A0A8S1LPQ3</accession>
<dbReference type="GO" id="GO:0005737">
    <property type="term" value="C:cytoplasm"/>
    <property type="evidence" value="ECO:0007669"/>
    <property type="project" value="TreeGrafter"/>
</dbReference>
<dbReference type="Pfam" id="PF01428">
    <property type="entry name" value="zf-AN1"/>
    <property type="match status" value="1"/>
</dbReference>
<feature type="domain" description="AN1-type" evidence="2">
    <location>
        <begin position="4"/>
        <end position="52"/>
    </location>
</feature>
<proteinExistence type="predicted"/>
<dbReference type="GO" id="GO:0008270">
    <property type="term" value="F:zinc ion binding"/>
    <property type="evidence" value="ECO:0007669"/>
    <property type="project" value="UniProtKB-KW"/>
</dbReference>
<name>A0A8S1LPQ3_PARPR</name>
<organism evidence="3 4">
    <name type="scientific">Paramecium primaurelia</name>
    <dbReference type="NCBI Taxonomy" id="5886"/>
    <lineage>
        <taxon>Eukaryota</taxon>
        <taxon>Sar</taxon>
        <taxon>Alveolata</taxon>
        <taxon>Ciliophora</taxon>
        <taxon>Intramacronucleata</taxon>
        <taxon>Oligohymenophorea</taxon>
        <taxon>Peniculida</taxon>
        <taxon>Parameciidae</taxon>
        <taxon>Paramecium</taxon>
    </lineage>
</organism>
<keyword evidence="4" id="KW-1185">Reference proteome</keyword>
<comment type="caution">
    <text evidence="3">The sequence shown here is derived from an EMBL/GenBank/DDBJ whole genome shotgun (WGS) entry which is preliminary data.</text>
</comment>
<sequence>MNLDDQMERCDVEYCKRRDFLPFKCTLCNKKFCLEHKELKEHECPFQFAERKALKCNQCNQVINYLSTQFEIDVLKQHVCQKINVEKSRCPQCKITLNDLNKFHCTSCKRLVCLKHRMKDDHECEKYSKLNYCILM</sequence>
<dbReference type="PROSITE" id="PS51039">
    <property type="entry name" value="ZF_AN1"/>
    <property type="match status" value="1"/>
</dbReference>
<dbReference type="AlphaFoldDB" id="A0A8S1LPQ3"/>
<reference evidence="3" key="1">
    <citation type="submission" date="2021-01" db="EMBL/GenBank/DDBJ databases">
        <authorList>
            <consortium name="Genoscope - CEA"/>
            <person name="William W."/>
        </authorList>
    </citation>
    <scope>NUCLEOTIDE SEQUENCE</scope>
</reference>
<dbReference type="PANTHER" id="PTHR14677:SF20">
    <property type="entry name" value="ZINC FINGER AN1-TYPE CONTAINING 2A-RELATED"/>
    <property type="match status" value="1"/>
</dbReference>
<dbReference type="Proteomes" id="UP000688137">
    <property type="component" value="Unassembled WGS sequence"/>
</dbReference>
<evidence type="ECO:0000259" key="2">
    <source>
        <dbReference type="PROSITE" id="PS51039"/>
    </source>
</evidence>